<dbReference type="OrthoDB" id="1921697at2759"/>
<dbReference type="AlphaFoldDB" id="A0A834G1Q7"/>
<sequence length="456" mass="52533">MSITATTRKSKWHPAPPPPPSPKILNLPRRTRRKQPRKAAGKTTGCAGRLDSLFDQERAFSRTVPVVLFNSGGGGERRERVEEREEGGGGGGVKEGEEKWRFQAEMLRAECNFLRVEREFALKKLERNRVKMERTLRSAVKTLVSGRKKIYEGKNANVVIEEEIKDLEEKLEELQRSSGIKDFEVQQSSNFDKKASLLQRRLEKLGGLSDGKRVKEIREMAESSFSINTKGENSDNKSDNRFTDEPTSNEEKNCSGNCKSMVRRIVEQVRAETEQWSQMQEMLGQVREEMEELQASRNFWEDRALDCDCEIQSLRSKVRQWKQKALTFETKANNLETELYLLRGELDKFRSKEKIEEVTKTVDYPPLSLGAQIAQEKEKRVLICQLKENHRPSNKGSKQEILTGERRKVHTRSNGNLVPKRSPFQEIGNSSPKLRQNSMAIFPLRFAEPFEKHKSF</sequence>
<feature type="region of interest" description="Disordered" evidence="2">
    <location>
        <begin position="1"/>
        <end position="47"/>
    </location>
</feature>
<proteinExistence type="predicted"/>
<gene>
    <name evidence="3" type="ORF">RHSIM_Rhsim13G0220400</name>
</gene>
<feature type="compositionally biased region" description="Basic and acidic residues" evidence="2">
    <location>
        <begin position="75"/>
        <end position="87"/>
    </location>
</feature>
<comment type="caution">
    <text evidence="3">The sequence shown here is derived from an EMBL/GenBank/DDBJ whole genome shotgun (WGS) entry which is preliminary data.</text>
</comment>
<dbReference type="PANTHER" id="PTHR35468:SF1">
    <property type="entry name" value="MYOSIN-LIKE PROTEIN"/>
    <property type="match status" value="1"/>
</dbReference>
<keyword evidence="4" id="KW-1185">Reference proteome</keyword>
<feature type="region of interest" description="Disordered" evidence="2">
    <location>
        <begin position="71"/>
        <end position="95"/>
    </location>
</feature>
<evidence type="ECO:0000256" key="1">
    <source>
        <dbReference type="SAM" id="Coils"/>
    </source>
</evidence>
<evidence type="ECO:0000256" key="2">
    <source>
        <dbReference type="SAM" id="MobiDB-lite"/>
    </source>
</evidence>
<protein>
    <submittedName>
        <fullName evidence="3">Uncharacterized protein</fullName>
    </submittedName>
</protein>
<evidence type="ECO:0000313" key="3">
    <source>
        <dbReference type="EMBL" id="KAF7121104.1"/>
    </source>
</evidence>
<feature type="coiled-coil region" evidence="1">
    <location>
        <begin position="122"/>
        <end position="177"/>
    </location>
</feature>
<feature type="coiled-coil region" evidence="1">
    <location>
        <begin position="283"/>
        <end position="338"/>
    </location>
</feature>
<evidence type="ECO:0000313" key="4">
    <source>
        <dbReference type="Proteomes" id="UP000626092"/>
    </source>
</evidence>
<feature type="region of interest" description="Disordered" evidence="2">
    <location>
        <begin position="223"/>
        <end position="255"/>
    </location>
</feature>
<dbReference type="Proteomes" id="UP000626092">
    <property type="component" value="Unassembled WGS sequence"/>
</dbReference>
<organism evidence="3 4">
    <name type="scientific">Rhododendron simsii</name>
    <name type="common">Sims's rhododendron</name>
    <dbReference type="NCBI Taxonomy" id="118357"/>
    <lineage>
        <taxon>Eukaryota</taxon>
        <taxon>Viridiplantae</taxon>
        <taxon>Streptophyta</taxon>
        <taxon>Embryophyta</taxon>
        <taxon>Tracheophyta</taxon>
        <taxon>Spermatophyta</taxon>
        <taxon>Magnoliopsida</taxon>
        <taxon>eudicotyledons</taxon>
        <taxon>Gunneridae</taxon>
        <taxon>Pentapetalae</taxon>
        <taxon>asterids</taxon>
        <taxon>Ericales</taxon>
        <taxon>Ericaceae</taxon>
        <taxon>Ericoideae</taxon>
        <taxon>Rhodoreae</taxon>
        <taxon>Rhododendron</taxon>
    </lineage>
</organism>
<feature type="compositionally biased region" description="Basic and acidic residues" evidence="2">
    <location>
        <begin position="232"/>
        <end position="253"/>
    </location>
</feature>
<feature type="region of interest" description="Disordered" evidence="2">
    <location>
        <begin position="390"/>
        <end position="432"/>
    </location>
</feature>
<reference evidence="3" key="1">
    <citation type="submission" date="2019-11" db="EMBL/GenBank/DDBJ databases">
        <authorList>
            <person name="Liu Y."/>
            <person name="Hou J."/>
            <person name="Li T.-Q."/>
            <person name="Guan C.-H."/>
            <person name="Wu X."/>
            <person name="Wu H.-Z."/>
            <person name="Ling F."/>
            <person name="Zhang R."/>
            <person name="Shi X.-G."/>
            <person name="Ren J.-P."/>
            <person name="Chen E.-F."/>
            <person name="Sun J.-M."/>
        </authorList>
    </citation>
    <scope>NUCLEOTIDE SEQUENCE</scope>
    <source>
        <strain evidence="3">Adult_tree_wgs_1</strain>
        <tissue evidence="3">Leaves</tissue>
    </source>
</reference>
<dbReference type="EMBL" id="WJXA01000013">
    <property type="protein sequence ID" value="KAF7121104.1"/>
    <property type="molecule type" value="Genomic_DNA"/>
</dbReference>
<dbReference type="PANTHER" id="PTHR35468">
    <property type="entry name" value="MYOSIN-LIKE PROTEIN"/>
    <property type="match status" value="1"/>
</dbReference>
<keyword evidence="1" id="KW-0175">Coiled coil</keyword>
<feature type="compositionally biased region" description="Basic residues" evidence="2">
    <location>
        <begin position="29"/>
        <end position="40"/>
    </location>
</feature>
<name>A0A834G1Q7_RHOSS</name>
<accession>A0A834G1Q7</accession>